<evidence type="ECO:0000256" key="3">
    <source>
        <dbReference type="ARBA" id="ARBA00022475"/>
    </source>
</evidence>
<organism evidence="10 11">
    <name type="scientific">Naumannella cuiyingiana</name>
    <dbReference type="NCBI Taxonomy" id="1347891"/>
    <lineage>
        <taxon>Bacteria</taxon>
        <taxon>Bacillati</taxon>
        <taxon>Actinomycetota</taxon>
        <taxon>Actinomycetes</taxon>
        <taxon>Propionibacteriales</taxon>
        <taxon>Propionibacteriaceae</taxon>
        <taxon>Naumannella</taxon>
    </lineage>
</organism>
<evidence type="ECO:0000256" key="5">
    <source>
        <dbReference type="ARBA" id="ARBA00022692"/>
    </source>
</evidence>
<dbReference type="PANTHER" id="PTHR43357:SF4">
    <property type="entry name" value="INNER MEMBRANE ABC TRANSPORTER PERMEASE PROTEIN YDCV"/>
    <property type="match status" value="1"/>
</dbReference>
<keyword evidence="6 8" id="KW-1133">Transmembrane helix</keyword>
<comment type="caution">
    <text evidence="10">The sequence shown here is derived from an EMBL/GenBank/DDBJ whole genome shotgun (WGS) entry which is preliminary data.</text>
</comment>
<dbReference type="PANTHER" id="PTHR43357">
    <property type="entry name" value="INNER MEMBRANE ABC TRANSPORTER PERMEASE PROTEIN YDCV"/>
    <property type="match status" value="1"/>
</dbReference>
<evidence type="ECO:0000256" key="6">
    <source>
        <dbReference type="ARBA" id="ARBA00022989"/>
    </source>
</evidence>
<feature type="transmembrane region" description="Helical" evidence="8">
    <location>
        <begin position="15"/>
        <end position="38"/>
    </location>
</feature>
<dbReference type="CDD" id="cd06261">
    <property type="entry name" value="TM_PBP2"/>
    <property type="match status" value="2"/>
</dbReference>
<dbReference type="Pfam" id="PF00528">
    <property type="entry name" value="BPD_transp_1"/>
    <property type="match status" value="2"/>
</dbReference>
<feature type="domain" description="ABC transmembrane type-1" evidence="9">
    <location>
        <begin position="365"/>
        <end position="555"/>
    </location>
</feature>
<keyword evidence="2 8" id="KW-0813">Transport</keyword>
<sequence length="573" mass="60169">MSTLTRSLRMLPVGAQFALLVVLVVIPMGLIGLAAISAETPRPGALFGGLSVDNFAILATPAALGALANSVFVAACASVLAMIIGGVLAFLAARSDAPARGLIYFAGISPMFLPSLVGALAWSLLAGPAMGYLNVAARAIGLPNLVDIYSYGGLIFVLAVYYAPYAFLLIHGAMSLMNPDLEDAAGVHGGSPRATLRHVTFPLVLPAILGSAVLVFTLTMENFPVAQMIGTPGQIETLPAFIYRLMNAAPARGTEAAAVAVALTAVLIIVTAVQQRIVMRRRFTTVSGKGVKPRRFAIGRWRFAGLGFAIAYLVLALILPLLALLLASLQSSPYVAELSQLARPGALSFWSLGQTITDPQFLRSLGNSVAVGVLVAAIGTAFAFWLGYSVYRTELPGRRVLEQLAMAPLAVPAIVMGLGLLWTWLVAPVPVYGTLVVLVIAFLSIYLPQGYRGATAAIQQVDADLEDSAVLSGARRLRAIGWVTVPLLRTGLLSTALLLLMLAMRELSAALFLFTSDTRLLSIAVFDEYDNGALRAAASTSLLYCLAVVIMVGLLRFAGARTASGPSSDQGRS</sequence>
<dbReference type="GO" id="GO:0005886">
    <property type="term" value="C:plasma membrane"/>
    <property type="evidence" value="ECO:0007669"/>
    <property type="project" value="UniProtKB-SubCell"/>
</dbReference>
<proteinExistence type="inferred from homology"/>
<evidence type="ECO:0000313" key="10">
    <source>
        <dbReference type="EMBL" id="NYI70048.1"/>
    </source>
</evidence>
<feature type="transmembrane region" description="Helical" evidence="8">
    <location>
        <begin position="199"/>
        <end position="218"/>
    </location>
</feature>
<feature type="transmembrane region" description="Helical" evidence="8">
    <location>
        <begin position="45"/>
        <end position="64"/>
    </location>
</feature>
<dbReference type="SUPFAM" id="SSF161098">
    <property type="entry name" value="MetI-like"/>
    <property type="match status" value="2"/>
</dbReference>
<feature type="transmembrane region" description="Helical" evidence="8">
    <location>
        <begin position="534"/>
        <end position="555"/>
    </location>
</feature>
<gene>
    <name evidence="10" type="ORF">GGQ54_000608</name>
</gene>
<keyword evidence="4" id="KW-0997">Cell inner membrane</keyword>
<feature type="transmembrane region" description="Helical" evidence="8">
    <location>
        <begin position="148"/>
        <end position="170"/>
    </location>
</feature>
<keyword evidence="11" id="KW-1185">Reference proteome</keyword>
<feature type="transmembrane region" description="Helical" evidence="8">
    <location>
        <begin position="303"/>
        <end position="329"/>
    </location>
</feature>
<feature type="transmembrane region" description="Helical" evidence="8">
    <location>
        <begin position="103"/>
        <end position="125"/>
    </location>
</feature>
<dbReference type="AlphaFoldDB" id="A0A7Z0D732"/>
<feature type="transmembrane region" description="Helical" evidence="8">
    <location>
        <begin position="70"/>
        <end position="91"/>
    </location>
</feature>
<reference evidence="10 11" key="1">
    <citation type="submission" date="2020-07" db="EMBL/GenBank/DDBJ databases">
        <title>Sequencing the genomes of 1000 actinobacteria strains.</title>
        <authorList>
            <person name="Klenk H.-P."/>
        </authorList>
    </citation>
    <scope>NUCLEOTIDE SEQUENCE [LARGE SCALE GENOMIC DNA]</scope>
    <source>
        <strain evidence="10 11">DSM 103164</strain>
    </source>
</reference>
<dbReference type="InterPro" id="IPR000515">
    <property type="entry name" value="MetI-like"/>
</dbReference>
<evidence type="ECO:0000256" key="7">
    <source>
        <dbReference type="ARBA" id="ARBA00023136"/>
    </source>
</evidence>
<feature type="transmembrane region" description="Helical" evidence="8">
    <location>
        <begin position="256"/>
        <end position="273"/>
    </location>
</feature>
<dbReference type="EMBL" id="JACBZS010000001">
    <property type="protein sequence ID" value="NYI70048.1"/>
    <property type="molecule type" value="Genomic_DNA"/>
</dbReference>
<accession>A0A7Z0D732</accession>
<dbReference type="Gene3D" id="1.10.3720.10">
    <property type="entry name" value="MetI-like"/>
    <property type="match status" value="2"/>
</dbReference>
<feature type="transmembrane region" description="Helical" evidence="8">
    <location>
        <begin position="492"/>
        <end position="514"/>
    </location>
</feature>
<dbReference type="Proteomes" id="UP000527616">
    <property type="component" value="Unassembled WGS sequence"/>
</dbReference>
<evidence type="ECO:0000256" key="8">
    <source>
        <dbReference type="RuleBase" id="RU363032"/>
    </source>
</evidence>
<dbReference type="PROSITE" id="PS50928">
    <property type="entry name" value="ABC_TM1"/>
    <property type="match status" value="2"/>
</dbReference>
<dbReference type="GO" id="GO:0055085">
    <property type="term" value="P:transmembrane transport"/>
    <property type="evidence" value="ECO:0007669"/>
    <property type="project" value="InterPro"/>
</dbReference>
<evidence type="ECO:0000313" key="11">
    <source>
        <dbReference type="Proteomes" id="UP000527616"/>
    </source>
</evidence>
<comment type="similarity">
    <text evidence="8">Belongs to the binding-protein-dependent transport system permease family.</text>
</comment>
<feature type="transmembrane region" description="Helical" evidence="8">
    <location>
        <begin position="403"/>
        <end position="425"/>
    </location>
</feature>
<comment type="subcellular location">
    <subcellularLocation>
        <location evidence="1">Cell inner membrane</location>
        <topology evidence="1">Multi-pass membrane protein</topology>
    </subcellularLocation>
    <subcellularLocation>
        <location evidence="8">Cell membrane</location>
        <topology evidence="8">Multi-pass membrane protein</topology>
    </subcellularLocation>
</comment>
<evidence type="ECO:0000256" key="4">
    <source>
        <dbReference type="ARBA" id="ARBA00022519"/>
    </source>
</evidence>
<feature type="transmembrane region" description="Helical" evidence="8">
    <location>
        <begin position="431"/>
        <end position="448"/>
    </location>
</feature>
<feature type="transmembrane region" description="Helical" evidence="8">
    <location>
        <begin position="369"/>
        <end position="391"/>
    </location>
</feature>
<keyword evidence="5 8" id="KW-0812">Transmembrane</keyword>
<keyword evidence="7 8" id="KW-0472">Membrane</keyword>
<keyword evidence="3" id="KW-1003">Cell membrane</keyword>
<evidence type="ECO:0000259" key="9">
    <source>
        <dbReference type="PROSITE" id="PS50928"/>
    </source>
</evidence>
<protein>
    <submittedName>
        <fullName evidence="10">Iron(III) transport system permease protein</fullName>
    </submittedName>
</protein>
<feature type="domain" description="ABC transmembrane type-1" evidence="9">
    <location>
        <begin position="67"/>
        <end position="274"/>
    </location>
</feature>
<evidence type="ECO:0000256" key="1">
    <source>
        <dbReference type="ARBA" id="ARBA00004429"/>
    </source>
</evidence>
<dbReference type="RefSeq" id="WP_179444044.1">
    <property type="nucleotide sequence ID" value="NZ_JACBZS010000001.1"/>
</dbReference>
<evidence type="ECO:0000256" key="2">
    <source>
        <dbReference type="ARBA" id="ARBA00022448"/>
    </source>
</evidence>
<name>A0A7Z0D732_9ACTN</name>
<dbReference type="InterPro" id="IPR035906">
    <property type="entry name" value="MetI-like_sf"/>
</dbReference>